<protein>
    <submittedName>
        <fullName evidence="1">Uncharacterized protein</fullName>
    </submittedName>
</protein>
<dbReference type="Proteomes" id="UP000013776">
    <property type="component" value="Unassembled WGS sequence"/>
</dbReference>
<proteinExistence type="predicted"/>
<evidence type="ECO:0000313" key="1">
    <source>
        <dbReference type="EMBL" id="CCG82096.1"/>
    </source>
</evidence>
<organism evidence="1 2">
    <name type="scientific">Taphrina deformans (strain PYCC 5710 / ATCC 11124 / CBS 356.35 / IMI 108563 / JCM 9778 / NBRC 8474)</name>
    <name type="common">Peach leaf curl fungus</name>
    <name type="synonym">Lalaria deformans</name>
    <dbReference type="NCBI Taxonomy" id="1097556"/>
    <lineage>
        <taxon>Eukaryota</taxon>
        <taxon>Fungi</taxon>
        <taxon>Dikarya</taxon>
        <taxon>Ascomycota</taxon>
        <taxon>Taphrinomycotina</taxon>
        <taxon>Taphrinomycetes</taxon>
        <taxon>Taphrinales</taxon>
        <taxon>Taphrinaceae</taxon>
        <taxon>Taphrina</taxon>
    </lineage>
</organism>
<sequence>MPLLEIGDDKPLSQKFSFLNIAPQEDNRELTSVKQVDESLPRVQSLEPKVSKDTSEVVSDQAIDVQDMQAVGVVKTTTGASKLFINLATPARPLGKRIVDNHRFLFSPLYNDTDKSGASCSVITVLDLKGRINLDMSSDVLSLLDYVRESSLLDLSNKYTLPRMRRKGRLAKVLPARRPIDTAKVHESEVPNQSSAKVSKITELNSVENESENISTSSSTVKHTTTRLSVAAQALPLPTRYSHHFSILLPTSDREASWSVYFDGQDSTLKILLPPQEDFITLKARLDDFRAFTKDGELHIFFIGQV</sequence>
<accession>R4XCK4</accession>
<gene>
    <name evidence="1" type="ORF">TAPDE_002034</name>
</gene>
<reference evidence="1 2" key="1">
    <citation type="journal article" date="2013" name="MBio">
        <title>Genome sequencing of the plant pathogen Taphrina deformans, the causal agent of peach leaf curl.</title>
        <authorList>
            <person name="Cisse O.H."/>
            <person name="Almeida J.M.G.C.F."/>
            <person name="Fonseca A."/>
            <person name="Kumar A.A."/>
            <person name="Salojaervi J."/>
            <person name="Overmyer K."/>
            <person name="Hauser P.M."/>
            <person name="Pagni M."/>
        </authorList>
    </citation>
    <scope>NUCLEOTIDE SEQUENCE [LARGE SCALE GENOMIC DNA]</scope>
    <source>
        <strain evidence="2">PYCC 5710 / ATCC 11124 / CBS 356.35 / IMI 108563 / JCM 9778 / NBRC 8474</strain>
    </source>
</reference>
<evidence type="ECO:0000313" key="2">
    <source>
        <dbReference type="Proteomes" id="UP000013776"/>
    </source>
</evidence>
<dbReference type="EMBL" id="CAHR02000070">
    <property type="protein sequence ID" value="CCG82096.1"/>
    <property type="molecule type" value="Genomic_DNA"/>
</dbReference>
<name>R4XCK4_TAPDE</name>
<dbReference type="AlphaFoldDB" id="R4XCK4"/>
<comment type="caution">
    <text evidence="1">The sequence shown here is derived from an EMBL/GenBank/DDBJ whole genome shotgun (WGS) entry which is preliminary data.</text>
</comment>
<dbReference type="VEuPathDB" id="FungiDB:TAPDE_002034"/>
<keyword evidence="2" id="KW-1185">Reference proteome</keyword>